<keyword evidence="9" id="KW-1185">Reference proteome</keyword>
<feature type="transmembrane region" description="Helical" evidence="6">
    <location>
        <begin position="12"/>
        <end position="31"/>
    </location>
</feature>
<keyword evidence="3 6" id="KW-0812">Transmembrane</keyword>
<dbReference type="Proteomes" id="UP000309566">
    <property type="component" value="Unassembled WGS sequence"/>
</dbReference>
<feature type="transmembrane region" description="Helical" evidence="6">
    <location>
        <begin position="152"/>
        <end position="175"/>
    </location>
</feature>
<comment type="subcellular location">
    <subcellularLocation>
        <location evidence="1">Cell inner membrane</location>
        <topology evidence="1">Multi-pass membrane protein</topology>
    </subcellularLocation>
</comment>
<evidence type="ECO:0000256" key="5">
    <source>
        <dbReference type="ARBA" id="ARBA00023136"/>
    </source>
</evidence>
<dbReference type="Proteomes" id="UP000092631">
    <property type="component" value="Chromosome"/>
</dbReference>
<dbReference type="InterPro" id="IPR050375">
    <property type="entry name" value="MFS_TsgA-like"/>
</dbReference>
<feature type="transmembrane region" description="Helical" evidence="6">
    <location>
        <begin position="231"/>
        <end position="249"/>
    </location>
</feature>
<evidence type="ECO:0000313" key="9">
    <source>
        <dbReference type="Proteomes" id="UP000092631"/>
    </source>
</evidence>
<organism evidence="7 9">
    <name type="scientific">Bacteroides caecimuris</name>
    <dbReference type="NCBI Taxonomy" id="1796613"/>
    <lineage>
        <taxon>Bacteria</taxon>
        <taxon>Pseudomonadati</taxon>
        <taxon>Bacteroidota</taxon>
        <taxon>Bacteroidia</taxon>
        <taxon>Bacteroidales</taxon>
        <taxon>Bacteroidaceae</taxon>
        <taxon>Bacteroides</taxon>
    </lineage>
</organism>
<dbReference type="GO" id="GO:0022857">
    <property type="term" value="F:transmembrane transporter activity"/>
    <property type="evidence" value="ECO:0007669"/>
    <property type="project" value="InterPro"/>
</dbReference>
<reference evidence="8 10" key="3">
    <citation type="submission" date="2019-04" db="EMBL/GenBank/DDBJ databases">
        <title>Microbes associate with the intestines of laboratory mice.</title>
        <authorList>
            <person name="Navarre W."/>
            <person name="Wong E."/>
            <person name="Huang K."/>
            <person name="Tropini C."/>
            <person name="Ng K."/>
            <person name="Yu B."/>
        </authorList>
    </citation>
    <scope>NUCLEOTIDE SEQUENCE [LARGE SCALE GENOMIC DNA]</scope>
    <source>
        <strain evidence="8 10">NM63_1-25</strain>
    </source>
</reference>
<dbReference type="PANTHER" id="PTHR43702:SF3">
    <property type="entry name" value="PROTEIN TSGA"/>
    <property type="match status" value="1"/>
</dbReference>
<keyword evidence="2" id="KW-1003">Cell membrane</keyword>
<protein>
    <submittedName>
        <fullName evidence="7">MFS transporter</fullName>
    </submittedName>
</protein>
<accession>A0A1C7H174</accession>
<dbReference type="EMBL" id="CP015401">
    <property type="protein sequence ID" value="ANU57277.1"/>
    <property type="molecule type" value="Genomic_DNA"/>
</dbReference>
<reference evidence="7" key="2">
    <citation type="submission" date="2017-04" db="EMBL/GenBank/DDBJ databases">
        <title>Complete Genome Sequences of Twelve Strains of a Stable Defined Moderately Diverse Mouse Microbiota 2 (sDMDMm2).</title>
        <authorList>
            <person name="Uchimura Y."/>
            <person name="Wyss M."/>
            <person name="Brugiroux S."/>
            <person name="Limenitakis J.P."/>
            <person name="Stecher B."/>
            <person name="McCoy K.D."/>
            <person name="Macpherson A.J."/>
        </authorList>
    </citation>
    <scope>NUCLEOTIDE SEQUENCE</scope>
    <source>
        <strain evidence="7">I48</strain>
    </source>
</reference>
<dbReference type="OrthoDB" id="9786665at2"/>
<evidence type="ECO:0000313" key="8">
    <source>
        <dbReference type="EMBL" id="TGY36315.1"/>
    </source>
</evidence>
<evidence type="ECO:0000313" key="7">
    <source>
        <dbReference type="EMBL" id="ANU57277.1"/>
    </source>
</evidence>
<dbReference type="GO" id="GO:0005886">
    <property type="term" value="C:plasma membrane"/>
    <property type="evidence" value="ECO:0007669"/>
    <property type="project" value="UniProtKB-SubCell"/>
</dbReference>
<evidence type="ECO:0000256" key="6">
    <source>
        <dbReference type="SAM" id="Phobius"/>
    </source>
</evidence>
<feature type="transmembrane region" description="Helical" evidence="6">
    <location>
        <begin position="109"/>
        <end position="131"/>
    </location>
</feature>
<reference evidence="9" key="1">
    <citation type="submission" date="2016-04" db="EMBL/GenBank/DDBJ databases">
        <title>Complete Genome Sequences of Twelve Strains of a Stable Defined Moderately Diverse Mouse Microbiota 2 (sDMDMm2).</title>
        <authorList>
            <person name="Uchimura Y."/>
            <person name="Wyss M."/>
            <person name="Brugiroux S."/>
            <person name="Limenitakis J.P."/>
            <person name="Stecher B."/>
            <person name="McCoy K.D."/>
            <person name="Macpherson A.J."/>
        </authorList>
    </citation>
    <scope>NUCLEOTIDE SEQUENCE [LARGE SCALE GENOMIC DNA]</scope>
    <source>
        <strain evidence="9">I48</strain>
    </source>
</reference>
<proteinExistence type="predicted"/>
<accession>A0A4S2D562</accession>
<dbReference type="STRING" id="1796613.A4V03_06595"/>
<dbReference type="KEGG" id="bcae:A4V03_06595"/>
<dbReference type="Gene3D" id="1.20.1250.20">
    <property type="entry name" value="MFS general substrate transporter like domains"/>
    <property type="match status" value="2"/>
</dbReference>
<evidence type="ECO:0000256" key="4">
    <source>
        <dbReference type="ARBA" id="ARBA00022989"/>
    </source>
</evidence>
<evidence type="ECO:0000256" key="2">
    <source>
        <dbReference type="ARBA" id="ARBA00022475"/>
    </source>
</evidence>
<feature type="transmembrane region" description="Helical" evidence="6">
    <location>
        <begin position="255"/>
        <end position="279"/>
    </location>
</feature>
<gene>
    <name evidence="7" type="ORF">A4V03_06595</name>
    <name evidence="8" type="ORF">E5353_08645</name>
</gene>
<dbReference type="SUPFAM" id="SSF103473">
    <property type="entry name" value="MFS general substrate transporter"/>
    <property type="match status" value="1"/>
</dbReference>
<dbReference type="EMBL" id="SRYX01000026">
    <property type="protein sequence ID" value="TGY36315.1"/>
    <property type="molecule type" value="Genomic_DNA"/>
</dbReference>
<feature type="transmembrane region" description="Helical" evidence="6">
    <location>
        <begin position="330"/>
        <end position="355"/>
    </location>
</feature>
<sequence>MTQEKKSGNLIAIITMCFIFAMISFVTNMAAPFGNIWGFQYSWAAMMGNMMNFAAYLFMGIPAGKMLVKYGYKKTALSALAVGAIGLIVQYLSSIFGADIETFTYDGQIVALNLIIYLFGAFICGFCVCMLNTVVNPMLNLLGGGGNKGNQLIQIGGTLNSLTGTLTPLLVGVLIGQVTAETSMSNVAPLLFIGIGIFILSFVIISFVAIPEPQANTGNKKFEHSPLAFRHCLLGVIAIFFYVGVEIGIPAQLNFYITNLGFEGSAAIGGTLAASYWFLMLIGRASSSIISGKISTTAQMTAVSLFAIIMLLIAILMPETVTVEFKGNEIPMKCFLIAVCGLSTSVMWGGIFNLAVEGLGKYTAAASGLFMMMVVGGGIMPLIQDFIAKATNPITSYWLIIAMLVYILYYSKIGCKNVNKDIPVE</sequence>
<keyword evidence="5 6" id="KW-0472">Membrane</keyword>
<feature type="transmembrane region" description="Helical" evidence="6">
    <location>
        <begin position="76"/>
        <end position="97"/>
    </location>
</feature>
<evidence type="ECO:0000256" key="1">
    <source>
        <dbReference type="ARBA" id="ARBA00004429"/>
    </source>
</evidence>
<keyword evidence="4 6" id="KW-1133">Transmembrane helix</keyword>
<dbReference type="InterPro" id="IPR011701">
    <property type="entry name" value="MFS"/>
</dbReference>
<feature type="transmembrane region" description="Helical" evidence="6">
    <location>
        <begin position="43"/>
        <end position="64"/>
    </location>
</feature>
<dbReference type="Pfam" id="PF07690">
    <property type="entry name" value="MFS_1"/>
    <property type="match status" value="1"/>
</dbReference>
<evidence type="ECO:0000313" key="10">
    <source>
        <dbReference type="Proteomes" id="UP000309566"/>
    </source>
</evidence>
<name>A0A1C7H174_9BACE</name>
<dbReference type="GeneID" id="82186801"/>
<feature type="transmembrane region" description="Helical" evidence="6">
    <location>
        <begin position="300"/>
        <end position="318"/>
    </location>
</feature>
<dbReference type="PANTHER" id="PTHR43702">
    <property type="entry name" value="L-FUCOSE-PROTON SYMPORTER"/>
    <property type="match status" value="1"/>
</dbReference>
<feature type="transmembrane region" description="Helical" evidence="6">
    <location>
        <begin position="395"/>
        <end position="411"/>
    </location>
</feature>
<dbReference type="InterPro" id="IPR036259">
    <property type="entry name" value="MFS_trans_sf"/>
</dbReference>
<dbReference type="RefSeq" id="WP_065538365.1">
    <property type="nucleotide sequence ID" value="NZ_CAPDLJ010000005.1"/>
</dbReference>
<dbReference type="AlphaFoldDB" id="A0A1C7H174"/>
<evidence type="ECO:0000256" key="3">
    <source>
        <dbReference type="ARBA" id="ARBA00022692"/>
    </source>
</evidence>
<feature type="transmembrane region" description="Helical" evidence="6">
    <location>
        <begin position="187"/>
        <end position="210"/>
    </location>
</feature>
<feature type="transmembrane region" description="Helical" evidence="6">
    <location>
        <begin position="362"/>
        <end position="383"/>
    </location>
</feature>